<dbReference type="Pfam" id="PF00067">
    <property type="entry name" value="p450"/>
    <property type="match status" value="1"/>
</dbReference>
<dbReference type="STRING" id="1353009.A0A1Y2IHJ4"/>
<protein>
    <submittedName>
        <fullName evidence="16">CyP450 monooxygenase</fullName>
    </submittedName>
</protein>
<evidence type="ECO:0000256" key="1">
    <source>
        <dbReference type="ARBA" id="ARBA00001971"/>
    </source>
</evidence>
<dbReference type="Gene3D" id="1.10.630.10">
    <property type="entry name" value="Cytochrome P450"/>
    <property type="match status" value="1"/>
</dbReference>
<dbReference type="AlphaFoldDB" id="A0A1Y2IHJ4"/>
<dbReference type="GO" id="GO:0016705">
    <property type="term" value="F:oxidoreductase activity, acting on paired donors, with incorporation or reduction of molecular oxygen"/>
    <property type="evidence" value="ECO:0007669"/>
    <property type="project" value="InterPro"/>
</dbReference>
<dbReference type="PRINTS" id="PR00463">
    <property type="entry name" value="EP450I"/>
</dbReference>
<evidence type="ECO:0000256" key="5">
    <source>
        <dbReference type="ARBA" id="ARBA00022617"/>
    </source>
</evidence>
<dbReference type="PANTHER" id="PTHR46300:SF7">
    <property type="entry name" value="P450, PUTATIVE (EUROFUNG)-RELATED"/>
    <property type="match status" value="1"/>
</dbReference>
<dbReference type="InterPro" id="IPR050364">
    <property type="entry name" value="Cytochrome_P450_fung"/>
</dbReference>
<dbReference type="GO" id="GO:0005506">
    <property type="term" value="F:iron ion binding"/>
    <property type="evidence" value="ECO:0007669"/>
    <property type="project" value="InterPro"/>
</dbReference>
<dbReference type="GO" id="GO:0004497">
    <property type="term" value="F:monooxygenase activity"/>
    <property type="evidence" value="ECO:0007669"/>
    <property type="project" value="UniProtKB-KW"/>
</dbReference>
<dbReference type="GO" id="GO:0020037">
    <property type="term" value="F:heme binding"/>
    <property type="evidence" value="ECO:0007669"/>
    <property type="project" value="InterPro"/>
</dbReference>
<evidence type="ECO:0000313" key="16">
    <source>
        <dbReference type="EMBL" id="OSC99371.1"/>
    </source>
</evidence>
<evidence type="ECO:0000256" key="13">
    <source>
        <dbReference type="PIRSR" id="PIRSR602401-1"/>
    </source>
</evidence>
<keyword evidence="12" id="KW-0472">Membrane</keyword>
<reference evidence="16 17" key="1">
    <citation type="journal article" date="2015" name="Biotechnol. Biofuels">
        <title>Enhanced degradation of softwood versus hardwood by the white-rot fungus Pycnoporus coccineus.</title>
        <authorList>
            <person name="Couturier M."/>
            <person name="Navarro D."/>
            <person name="Chevret D."/>
            <person name="Henrissat B."/>
            <person name="Piumi F."/>
            <person name="Ruiz-Duenas F.J."/>
            <person name="Martinez A.T."/>
            <person name="Grigoriev I.V."/>
            <person name="Riley R."/>
            <person name="Lipzen A."/>
            <person name="Berrin J.G."/>
            <person name="Master E.R."/>
            <person name="Rosso M.N."/>
        </authorList>
    </citation>
    <scope>NUCLEOTIDE SEQUENCE [LARGE SCALE GENOMIC DNA]</scope>
    <source>
        <strain evidence="16 17">BRFM310</strain>
    </source>
</reference>
<name>A0A1Y2IHJ4_TRAC3</name>
<dbReference type="CDD" id="cd11065">
    <property type="entry name" value="CYP64-like"/>
    <property type="match status" value="1"/>
</dbReference>
<dbReference type="SUPFAM" id="SSF48264">
    <property type="entry name" value="Cytochrome P450"/>
    <property type="match status" value="1"/>
</dbReference>
<keyword evidence="7 13" id="KW-0479">Metal-binding</keyword>
<evidence type="ECO:0000256" key="2">
    <source>
        <dbReference type="ARBA" id="ARBA00004167"/>
    </source>
</evidence>
<proteinExistence type="inferred from homology"/>
<dbReference type="InterPro" id="IPR002401">
    <property type="entry name" value="Cyt_P450_E_grp-I"/>
</dbReference>
<evidence type="ECO:0000313" key="17">
    <source>
        <dbReference type="Proteomes" id="UP000193067"/>
    </source>
</evidence>
<evidence type="ECO:0000256" key="14">
    <source>
        <dbReference type="RuleBase" id="RU000461"/>
    </source>
</evidence>
<dbReference type="InterPro" id="IPR036396">
    <property type="entry name" value="Cyt_P450_sf"/>
</dbReference>
<comment type="subcellular location">
    <subcellularLocation>
        <location evidence="2">Membrane</location>
        <topology evidence="2">Single-pass membrane protein</topology>
    </subcellularLocation>
</comment>
<dbReference type="EMBL" id="KZ084128">
    <property type="protein sequence ID" value="OSC99371.1"/>
    <property type="molecule type" value="Genomic_DNA"/>
</dbReference>
<evidence type="ECO:0000256" key="9">
    <source>
        <dbReference type="ARBA" id="ARBA00023002"/>
    </source>
</evidence>
<comment type="pathway">
    <text evidence="3">Secondary metabolite biosynthesis.</text>
</comment>
<comment type="similarity">
    <text evidence="4 14">Belongs to the cytochrome P450 family.</text>
</comment>
<comment type="cofactor">
    <cofactor evidence="1 13">
        <name>heme</name>
        <dbReference type="ChEBI" id="CHEBI:30413"/>
    </cofactor>
</comment>
<dbReference type="PRINTS" id="PR00385">
    <property type="entry name" value="P450"/>
</dbReference>
<feature type="binding site" description="axial binding residue" evidence="13">
    <location>
        <position position="444"/>
    </location>
    <ligand>
        <name>heme</name>
        <dbReference type="ChEBI" id="CHEBI:30413"/>
    </ligand>
    <ligandPart>
        <name>Fe</name>
        <dbReference type="ChEBI" id="CHEBI:18248"/>
    </ligandPart>
</feature>
<keyword evidence="10 13" id="KW-0408">Iron</keyword>
<keyword evidence="17" id="KW-1185">Reference proteome</keyword>
<dbReference type="PANTHER" id="PTHR46300">
    <property type="entry name" value="P450, PUTATIVE (EUROFUNG)-RELATED-RELATED"/>
    <property type="match status" value="1"/>
</dbReference>
<organism evidence="16 17">
    <name type="scientific">Trametes coccinea (strain BRFM310)</name>
    <name type="common">Pycnoporus coccineus</name>
    <dbReference type="NCBI Taxonomy" id="1353009"/>
    <lineage>
        <taxon>Eukaryota</taxon>
        <taxon>Fungi</taxon>
        <taxon>Dikarya</taxon>
        <taxon>Basidiomycota</taxon>
        <taxon>Agaricomycotina</taxon>
        <taxon>Agaricomycetes</taxon>
        <taxon>Polyporales</taxon>
        <taxon>Polyporaceae</taxon>
        <taxon>Trametes</taxon>
    </lineage>
</organism>
<evidence type="ECO:0000256" key="12">
    <source>
        <dbReference type="ARBA" id="ARBA00023136"/>
    </source>
</evidence>
<evidence type="ECO:0000256" key="8">
    <source>
        <dbReference type="ARBA" id="ARBA00022989"/>
    </source>
</evidence>
<evidence type="ECO:0000256" key="4">
    <source>
        <dbReference type="ARBA" id="ARBA00010617"/>
    </source>
</evidence>
<sequence>MLSRLPLDWIPVAGLLAALLLLWVLSRPSGKARPLPPGPKPLPLIGNALDVPVKDMGQVFRDMTLKYGELVYLNVVGQRMVILGTHEAAVELLEKRSSIYSDRNESTMVSLTGWEWLMTTLTYGSWWRRHRRAFHQFFTPTALDPYGPMQELEAHRLAHRLVKDPEHFLTHIRRMFASSIARFTYGVEIPEDDDEYLTMAEEALESFNQAFIPGKYLVETLPVLRYLPSWFPGATFQREAKVWKPRVHKLRDVPWEQALKAIREGSAPPSMVTGLIQRLSRFSGEEHAEEEIVARNVAAVAYAAGADTTLSAIQSFFLGMASFPEVQRKAREELDAVVGPHRLPVLADRASLPYVEAVTKECLRWKTVAPLGVPHRSTQDDVYRGYCIPKGTLVVANIWWYLHDPERFPEPDVFRPERYLKNGKLDPDSFDPADIAFGYGRRACPGRHFADASLFLSVATVLHTLSITAPLGVDGQPVKLEGRMTTGVISYPEPFAVDIKPRGPWAESLLEESWKATR</sequence>
<evidence type="ECO:0000256" key="6">
    <source>
        <dbReference type="ARBA" id="ARBA00022692"/>
    </source>
</evidence>
<evidence type="ECO:0000256" key="11">
    <source>
        <dbReference type="ARBA" id="ARBA00023033"/>
    </source>
</evidence>
<dbReference type="InterPro" id="IPR017972">
    <property type="entry name" value="Cyt_P450_CS"/>
</dbReference>
<dbReference type="Proteomes" id="UP000193067">
    <property type="component" value="Unassembled WGS sequence"/>
</dbReference>
<keyword evidence="8" id="KW-1133">Transmembrane helix</keyword>
<feature type="chain" id="PRO_5012553601" evidence="15">
    <location>
        <begin position="33"/>
        <end position="518"/>
    </location>
</feature>
<keyword evidence="15" id="KW-0732">Signal</keyword>
<gene>
    <name evidence="16" type="ORF">PYCCODRAFT_1479891</name>
</gene>
<dbReference type="OrthoDB" id="2789670at2759"/>
<keyword evidence="6" id="KW-0812">Transmembrane</keyword>
<evidence type="ECO:0000256" key="15">
    <source>
        <dbReference type="SAM" id="SignalP"/>
    </source>
</evidence>
<keyword evidence="5 13" id="KW-0349">Heme</keyword>
<keyword evidence="11 14" id="KW-0503">Monooxygenase</keyword>
<evidence type="ECO:0000256" key="7">
    <source>
        <dbReference type="ARBA" id="ARBA00022723"/>
    </source>
</evidence>
<dbReference type="InterPro" id="IPR001128">
    <property type="entry name" value="Cyt_P450"/>
</dbReference>
<accession>A0A1Y2IHJ4</accession>
<dbReference type="GO" id="GO:0016020">
    <property type="term" value="C:membrane"/>
    <property type="evidence" value="ECO:0007669"/>
    <property type="project" value="UniProtKB-SubCell"/>
</dbReference>
<keyword evidence="9 14" id="KW-0560">Oxidoreductase</keyword>
<evidence type="ECO:0000256" key="10">
    <source>
        <dbReference type="ARBA" id="ARBA00023004"/>
    </source>
</evidence>
<evidence type="ECO:0000256" key="3">
    <source>
        <dbReference type="ARBA" id="ARBA00005179"/>
    </source>
</evidence>
<feature type="signal peptide" evidence="15">
    <location>
        <begin position="1"/>
        <end position="32"/>
    </location>
</feature>
<dbReference type="PROSITE" id="PS00086">
    <property type="entry name" value="CYTOCHROME_P450"/>
    <property type="match status" value="1"/>
</dbReference>